<dbReference type="Gene3D" id="3.90.1150.200">
    <property type="match status" value="1"/>
</dbReference>
<sequence length="137" mass="15735">MSKSAYDHDPQSVTEFIRNLHPDFAALTEAIRTAVLETDTLVSEHIKWNSPAFFYNGDMKPFDPKEYKRDILVIHTRKNYALLVFPTGNIIDDRDGVLEGNYADGRRMIRLGSIADLNKNRIALQNVIKDWLAKVEQ</sequence>
<dbReference type="Pfam" id="PF08818">
    <property type="entry name" value="DUF1801"/>
    <property type="match status" value="1"/>
</dbReference>
<reference evidence="2 3" key="1">
    <citation type="submission" date="2018-04" db="EMBL/GenBank/DDBJ databases">
        <title>Genome sequencing of Flavobacterium sp. HYN0048.</title>
        <authorList>
            <person name="Yi H."/>
            <person name="Baek C."/>
        </authorList>
    </citation>
    <scope>NUCLEOTIDE SEQUENCE [LARGE SCALE GENOMIC DNA]</scope>
    <source>
        <strain evidence="2 3">HYN0048</strain>
    </source>
</reference>
<gene>
    <name evidence="2" type="ORF">HYN48_08215</name>
</gene>
<feature type="domain" description="YdhG-like" evidence="1">
    <location>
        <begin position="28"/>
        <end position="130"/>
    </location>
</feature>
<protein>
    <recommendedName>
        <fullName evidence="1">YdhG-like domain-containing protein</fullName>
    </recommendedName>
</protein>
<dbReference type="OrthoDB" id="9811812at2"/>
<proteinExistence type="predicted"/>
<dbReference type="Proteomes" id="UP000244193">
    <property type="component" value="Chromosome"/>
</dbReference>
<keyword evidence="3" id="KW-1185">Reference proteome</keyword>
<evidence type="ECO:0000313" key="2">
    <source>
        <dbReference type="EMBL" id="AWA30064.1"/>
    </source>
</evidence>
<dbReference type="AlphaFoldDB" id="A0A2S0REK0"/>
<dbReference type="KEGG" id="fmg:HYN48_08215"/>
<dbReference type="RefSeq" id="WP_108370646.1">
    <property type="nucleotide sequence ID" value="NZ_CP028811.1"/>
</dbReference>
<dbReference type="SUPFAM" id="SSF159888">
    <property type="entry name" value="YdhG-like"/>
    <property type="match status" value="1"/>
</dbReference>
<organism evidence="2 3">
    <name type="scientific">Flavobacterium magnum</name>
    <dbReference type="NCBI Taxonomy" id="2162713"/>
    <lineage>
        <taxon>Bacteria</taxon>
        <taxon>Pseudomonadati</taxon>
        <taxon>Bacteroidota</taxon>
        <taxon>Flavobacteriia</taxon>
        <taxon>Flavobacteriales</taxon>
        <taxon>Flavobacteriaceae</taxon>
        <taxon>Flavobacterium</taxon>
    </lineage>
</organism>
<accession>A0A2S0REK0</accession>
<evidence type="ECO:0000313" key="3">
    <source>
        <dbReference type="Proteomes" id="UP000244193"/>
    </source>
</evidence>
<dbReference type="InterPro" id="IPR014922">
    <property type="entry name" value="YdhG-like"/>
</dbReference>
<dbReference type="EMBL" id="CP028811">
    <property type="protein sequence ID" value="AWA30064.1"/>
    <property type="molecule type" value="Genomic_DNA"/>
</dbReference>
<evidence type="ECO:0000259" key="1">
    <source>
        <dbReference type="Pfam" id="PF08818"/>
    </source>
</evidence>
<name>A0A2S0REK0_9FLAO</name>